<dbReference type="GO" id="GO:0006783">
    <property type="term" value="P:heme biosynthetic process"/>
    <property type="evidence" value="ECO:0007669"/>
    <property type="project" value="TreeGrafter"/>
</dbReference>
<dbReference type="GO" id="GO:0010181">
    <property type="term" value="F:FMN binding"/>
    <property type="evidence" value="ECO:0007669"/>
    <property type="project" value="InterPro"/>
</dbReference>
<dbReference type="InterPro" id="IPR029039">
    <property type="entry name" value="Flavoprotein-like_sf"/>
</dbReference>
<dbReference type="EMBL" id="HG917868">
    <property type="protein sequence ID" value="CDM69383.1"/>
    <property type="molecule type" value="Genomic_DNA"/>
</dbReference>
<evidence type="ECO:0000313" key="3">
    <source>
        <dbReference type="Proteomes" id="UP000019426"/>
    </source>
</evidence>
<protein>
    <recommendedName>
        <fullName evidence="1">Flavodoxin domain-containing protein</fullName>
    </recommendedName>
</protein>
<dbReference type="PATRIC" id="fig|1216932.3.peg.2224"/>
<dbReference type="GO" id="GO:0070819">
    <property type="term" value="F:menaquinone-dependent protoporphyrinogen oxidase activity"/>
    <property type="evidence" value="ECO:0007669"/>
    <property type="project" value="TreeGrafter"/>
</dbReference>
<dbReference type="OrthoDB" id="2146857at2"/>
<name>W6RY64_9CLOT</name>
<dbReference type="AlphaFoldDB" id="W6RY64"/>
<dbReference type="PANTHER" id="PTHR38030:SF2">
    <property type="entry name" value="PROTOPORPHYRINOGEN IX DEHYDROGENASE [QUINONE]"/>
    <property type="match status" value="1"/>
</dbReference>
<dbReference type="Pfam" id="PF12724">
    <property type="entry name" value="Flavodoxin_5"/>
    <property type="match status" value="1"/>
</dbReference>
<reference evidence="2 3" key="1">
    <citation type="submission" date="2013-11" db="EMBL/GenBank/DDBJ databases">
        <title>Complete genome sequence of Clostridum sp. M2/40.</title>
        <authorList>
            <person name="Wibberg D."/>
            <person name="Puehler A."/>
            <person name="Schlueter A."/>
        </authorList>
    </citation>
    <scope>NUCLEOTIDE SEQUENCE [LARGE SCALE GENOMIC DNA]</scope>
    <source>
        <strain evidence="3">M2/40</strain>
    </source>
</reference>
<dbReference type="Proteomes" id="UP000019426">
    <property type="component" value="Chromosome M2/40_rep1"/>
</dbReference>
<gene>
    <name evidence="2" type="ORF">CM240_2240</name>
</gene>
<proteinExistence type="predicted"/>
<dbReference type="SUPFAM" id="SSF52218">
    <property type="entry name" value="Flavoproteins"/>
    <property type="match status" value="1"/>
</dbReference>
<dbReference type="PROSITE" id="PS00201">
    <property type="entry name" value="FLAVODOXIN"/>
    <property type="match status" value="1"/>
</dbReference>
<dbReference type="PANTHER" id="PTHR38030">
    <property type="entry name" value="PROTOPORPHYRINOGEN IX DEHYDROGENASE [MENAQUINONE]"/>
    <property type="match status" value="1"/>
</dbReference>
<evidence type="ECO:0000259" key="1">
    <source>
        <dbReference type="Pfam" id="PF12724"/>
    </source>
</evidence>
<dbReference type="InterPro" id="IPR052200">
    <property type="entry name" value="Protoporphyrinogen_IX_DH"/>
</dbReference>
<accession>W6RY64</accession>
<dbReference type="GO" id="GO:0009055">
    <property type="term" value="F:electron transfer activity"/>
    <property type="evidence" value="ECO:0007669"/>
    <property type="project" value="InterPro"/>
</dbReference>
<dbReference type="KEGG" id="clt:CM240_2240"/>
<dbReference type="eggNOG" id="COG4635">
    <property type="taxonomic scope" value="Bacteria"/>
</dbReference>
<dbReference type="HOGENOM" id="CLU_108839_0_0_9"/>
<dbReference type="InterPro" id="IPR001226">
    <property type="entry name" value="Flavodoxin_CS"/>
</dbReference>
<sequence length="180" mass="20557">MNNTVVVYKSKYGSTKKYAEWIAEELGSDIIENKSIKVDSLSKYDTIIYGGGLYAGGINGVSLITDNFNQFQDKKLIIFTCGLADTDSEENIKGIHNIIDKVFTKEMKEKVKFFHLRGGMDYSKLTIVHKLMMGMLKKAVSKKSPEELKEEDREMLETYGKKVDFTDKNSIKPLIDYIRE</sequence>
<feature type="domain" description="Flavodoxin" evidence="1">
    <location>
        <begin position="5"/>
        <end position="142"/>
    </location>
</feature>
<organism evidence="2 3">
    <name type="scientific">Clostridium bornimense</name>
    <dbReference type="NCBI Taxonomy" id="1216932"/>
    <lineage>
        <taxon>Bacteria</taxon>
        <taxon>Bacillati</taxon>
        <taxon>Bacillota</taxon>
        <taxon>Clostridia</taxon>
        <taxon>Eubacteriales</taxon>
        <taxon>Clostridiaceae</taxon>
        <taxon>Clostridium</taxon>
    </lineage>
</organism>
<dbReference type="STRING" id="1216932.CM240_2240"/>
<dbReference type="InterPro" id="IPR026816">
    <property type="entry name" value="Flavodoxin_dom"/>
</dbReference>
<dbReference type="RefSeq" id="WP_044039145.1">
    <property type="nucleotide sequence ID" value="NZ_HG917868.1"/>
</dbReference>
<evidence type="ECO:0000313" key="2">
    <source>
        <dbReference type="EMBL" id="CDM69383.1"/>
    </source>
</evidence>
<keyword evidence="3" id="KW-1185">Reference proteome</keyword>
<dbReference type="Gene3D" id="3.40.50.360">
    <property type="match status" value="1"/>
</dbReference>